<organism evidence="2 3">
    <name type="scientific">Anaeramoeba flamelloides</name>
    <dbReference type="NCBI Taxonomy" id="1746091"/>
    <lineage>
        <taxon>Eukaryota</taxon>
        <taxon>Metamonada</taxon>
        <taxon>Anaeramoebidae</taxon>
        <taxon>Anaeramoeba</taxon>
    </lineage>
</organism>
<sequence>MNVICLEGPHGSGKSTIKRKCQEKGIPVLDEAFLDLPKYSLHPQTLTMELHWLSNWFQRLLKTSHLLLNKKKGKEKETEKEEKTKETKEKKRSVFVADRSPYSAVYYASNGDLLKPIIEKMIQELSEKADIKIFTAYIKVDQELLWERVLGRLEKEPERIQLNENSREWLDKTVQWYENFNWDFVFQNNVGIDSVFIQLQKLLIDQQEK</sequence>
<accession>A0ABQ8Y925</accession>
<dbReference type="Gene3D" id="3.40.50.300">
    <property type="entry name" value="P-loop containing nucleotide triphosphate hydrolases"/>
    <property type="match status" value="1"/>
</dbReference>
<feature type="region of interest" description="Disordered" evidence="1">
    <location>
        <begin position="71"/>
        <end position="92"/>
    </location>
</feature>
<comment type="caution">
    <text evidence="2">The sequence shown here is derived from an EMBL/GenBank/DDBJ whole genome shotgun (WGS) entry which is preliminary data.</text>
</comment>
<proteinExistence type="predicted"/>
<name>A0ABQ8Y925_9EUKA</name>
<dbReference type="SUPFAM" id="SSF52540">
    <property type="entry name" value="P-loop containing nucleoside triphosphate hydrolases"/>
    <property type="match status" value="1"/>
</dbReference>
<dbReference type="Proteomes" id="UP001150062">
    <property type="component" value="Unassembled WGS sequence"/>
</dbReference>
<evidence type="ECO:0000256" key="1">
    <source>
        <dbReference type="SAM" id="MobiDB-lite"/>
    </source>
</evidence>
<dbReference type="GO" id="GO:0016301">
    <property type="term" value="F:kinase activity"/>
    <property type="evidence" value="ECO:0007669"/>
    <property type="project" value="UniProtKB-KW"/>
</dbReference>
<dbReference type="InterPro" id="IPR027417">
    <property type="entry name" value="P-loop_NTPase"/>
</dbReference>
<keyword evidence="3" id="KW-1185">Reference proteome</keyword>
<reference evidence="2" key="1">
    <citation type="submission" date="2022-08" db="EMBL/GenBank/DDBJ databases">
        <title>Novel sulfate-reducing endosymbionts in the free-living metamonad Anaeramoeba.</title>
        <authorList>
            <person name="Jerlstrom-Hultqvist J."/>
            <person name="Cepicka I."/>
            <person name="Gallot-Lavallee L."/>
            <person name="Salas-Leiva D."/>
            <person name="Curtis B.A."/>
            <person name="Zahonova K."/>
            <person name="Pipaliya S."/>
            <person name="Dacks J."/>
            <person name="Roger A.J."/>
        </authorList>
    </citation>
    <scope>NUCLEOTIDE SEQUENCE</scope>
    <source>
        <strain evidence="2">Schooner1</strain>
    </source>
</reference>
<keyword evidence="2" id="KW-0418">Kinase</keyword>
<feature type="compositionally biased region" description="Basic and acidic residues" evidence="1">
    <location>
        <begin position="74"/>
        <end position="89"/>
    </location>
</feature>
<dbReference type="EMBL" id="JAOAOG010000197">
    <property type="protein sequence ID" value="KAJ6241089.1"/>
    <property type="molecule type" value="Genomic_DNA"/>
</dbReference>
<keyword evidence="2" id="KW-0808">Transferase</keyword>
<gene>
    <name evidence="2" type="ORF">M0813_23740</name>
</gene>
<dbReference type="Pfam" id="PF13238">
    <property type="entry name" value="AAA_18"/>
    <property type="match status" value="1"/>
</dbReference>
<evidence type="ECO:0000313" key="2">
    <source>
        <dbReference type="EMBL" id="KAJ6241089.1"/>
    </source>
</evidence>
<dbReference type="CDD" id="cd02019">
    <property type="entry name" value="NK"/>
    <property type="match status" value="1"/>
</dbReference>
<protein>
    <submittedName>
        <fullName evidence="2">Thymidylate kinase</fullName>
    </submittedName>
</protein>
<evidence type="ECO:0000313" key="3">
    <source>
        <dbReference type="Proteomes" id="UP001150062"/>
    </source>
</evidence>